<dbReference type="SUPFAM" id="SSF52743">
    <property type="entry name" value="Subtilisin-like"/>
    <property type="match status" value="1"/>
</dbReference>
<dbReference type="AlphaFoldDB" id="A0A8H4VWQ0"/>
<dbReference type="EMBL" id="JAAMPI010001386">
    <property type="protein sequence ID" value="KAF4625406.1"/>
    <property type="molecule type" value="Genomic_DNA"/>
</dbReference>
<evidence type="ECO:0000256" key="2">
    <source>
        <dbReference type="ARBA" id="ARBA00022801"/>
    </source>
</evidence>
<evidence type="ECO:0000313" key="9">
    <source>
        <dbReference type="Proteomes" id="UP000566819"/>
    </source>
</evidence>
<dbReference type="InterPro" id="IPR056002">
    <property type="entry name" value="DUF7580"/>
</dbReference>
<evidence type="ECO:0000256" key="3">
    <source>
        <dbReference type="ARBA" id="ARBA00022825"/>
    </source>
</evidence>
<evidence type="ECO:0000259" key="6">
    <source>
        <dbReference type="Pfam" id="PF00082"/>
    </source>
</evidence>
<dbReference type="Pfam" id="PF24476">
    <property type="entry name" value="DUF7580"/>
    <property type="match status" value="1"/>
</dbReference>
<keyword evidence="2 4" id="KW-0378">Hydrolase</keyword>
<feature type="domain" description="Peptidase S8/S53" evidence="6">
    <location>
        <begin position="679"/>
        <end position="924"/>
    </location>
</feature>
<evidence type="ECO:0000256" key="5">
    <source>
        <dbReference type="SAM" id="SignalP"/>
    </source>
</evidence>
<evidence type="ECO:0000259" key="7">
    <source>
        <dbReference type="Pfam" id="PF24476"/>
    </source>
</evidence>
<feature type="active site" description="Charge relay system" evidence="4">
    <location>
        <position position="906"/>
    </location>
</feature>
<dbReference type="PANTHER" id="PTHR35186:SF4">
    <property type="entry name" value="PRION-INHIBITION AND PROPAGATION HELO DOMAIN-CONTAINING PROTEIN"/>
    <property type="match status" value="1"/>
</dbReference>
<reference evidence="8 9" key="1">
    <citation type="submission" date="2020-03" db="EMBL/GenBank/DDBJ databases">
        <title>Draft Genome Sequence of Cudoniella acicularis.</title>
        <authorList>
            <person name="Buettner E."/>
            <person name="Kellner H."/>
        </authorList>
    </citation>
    <scope>NUCLEOTIDE SEQUENCE [LARGE SCALE GENOMIC DNA]</scope>
    <source>
        <strain evidence="8 9">DSM 108380</strain>
    </source>
</reference>
<comment type="caution">
    <text evidence="8">The sequence shown here is derived from an EMBL/GenBank/DDBJ whole genome shotgun (WGS) entry which is preliminary data.</text>
</comment>
<dbReference type="PANTHER" id="PTHR35186">
    <property type="entry name" value="ANK_REP_REGION DOMAIN-CONTAINING PROTEIN"/>
    <property type="match status" value="1"/>
</dbReference>
<dbReference type="PROSITE" id="PS51892">
    <property type="entry name" value="SUBTILASE"/>
    <property type="match status" value="1"/>
</dbReference>
<feature type="signal peptide" evidence="5">
    <location>
        <begin position="1"/>
        <end position="24"/>
    </location>
</feature>
<feature type="chain" id="PRO_5034520268" description="Peptidase S8/S53 domain-containing protein" evidence="5">
    <location>
        <begin position="25"/>
        <end position="995"/>
    </location>
</feature>
<dbReference type="Gene3D" id="3.40.50.200">
    <property type="entry name" value="Peptidase S8/S53 domain"/>
    <property type="match status" value="1"/>
</dbReference>
<feature type="domain" description="DUF7580" evidence="7">
    <location>
        <begin position="190"/>
        <end position="540"/>
    </location>
</feature>
<dbReference type="PROSITE" id="PS00138">
    <property type="entry name" value="SUBTILASE_SER"/>
    <property type="match status" value="1"/>
</dbReference>
<dbReference type="InterPro" id="IPR015500">
    <property type="entry name" value="Peptidase_S8_subtilisin-rel"/>
</dbReference>
<feature type="active site" description="Charge relay system" evidence="4">
    <location>
        <position position="729"/>
    </location>
</feature>
<dbReference type="GO" id="GO:0006508">
    <property type="term" value="P:proteolysis"/>
    <property type="evidence" value="ECO:0007669"/>
    <property type="project" value="UniProtKB-KW"/>
</dbReference>
<proteinExistence type="inferred from homology"/>
<comment type="similarity">
    <text evidence="4">Belongs to the peptidase S8 family.</text>
</comment>
<keyword evidence="3 4" id="KW-0720">Serine protease</keyword>
<evidence type="ECO:0000256" key="1">
    <source>
        <dbReference type="ARBA" id="ARBA00022670"/>
    </source>
</evidence>
<accession>A0A8H4VWQ0</accession>
<evidence type="ECO:0000256" key="4">
    <source>
        <dbReference type="PROSITE-ProRule" id="PRU01240"/>
    </source>
</evidence>
<keyword evidence="1 4" id="KW-0645">Protease</keyword>
<organism evidence="8 9">
    <name type="scientific">Cudoniella acicularis</name>
    <dbReference type="NCBI Taxonomy" id="354080"/>
    <lineage>
        <taxon>Eukaryota</taxon>
        <taxon>Fungi</taxon>
        <taxon>Dikarya</taxon>
        <taxon>Ascomycota</taxon>
        <taxon>Pezizomycotina</taxon>
        <taxon>Leotiomycetes</taxon>
        <taxon>Helotiales</taxon>
        <taxon>Tricladiaceae</taxon>
        <taxon>Cudoniella</taxon>
    </lineage>
</organism>
<evidence type="ECO:0008006" key="10">
    <source>
        <dbReference type="Google" id="ProtNLM"/>
    </source>
</evidence>
<dbReference type="PRINTS" id="PR00723">
    <property type="entry name" value="SUBTILISIN"/>
</dbReference>
<dbReference type="GO" id="GO:0004252">
    <property type="term" value="F:serine-type endopeptidase activity"/>
    <property type="evidence" value="ECO:0007669"/>
    <property type="project" value="UniProtKB-UniRule"/>
</dbReference>
<name>A0A8H4VWQ0_9HELO</name>
<feature type="active site" description="Charge relay system" evidence="4">
    <location>
        <position position="685"/>
    </location>
</feature>
<dbReference type="Pfam" id="PF00082">
    <property type="entry name" value="Peptidase_S8"/>
    <property type="match status" value="1"/>
</dbReference>
<dbReference type="Proteomes" id="UP000566819">
    <property type="component" value="Unassembled WGS sequence"/>
</dbReference>
<evidence type="ECO:0000313" key="8">
    <source>
        <dbReference type="EMBL" id="KAF4625406.1"/>
    </source>
</evidence>
<dbReference type="InterPro" id="IPR036852">
    <property type="entry name" value="Peptidase_S8/S53_dom_sf"/>
</dbReference>
<keyword evidence="9" id="KW-1185">Reference proteome</keyword>
<protein>
    <recommendedName>
        <fullName evidence="10">Peptidase S8/S53 domain-containing protein</fullName>
    </recommendedName>
</protein>
<dbReference type="CDD" id="cd00306">
    <property type="entry name" value="Peptidases_S8_S53"/>
    <property type="match status" value="1"/>
</dbReference>
<keyword evidence="5" id="KW-0732">Signal</keyword>
<dbReference type="InterPro" id="IPR000209">
    <property type="entry name" value="Peptidase_S8/S53_dom"/>
</dbReference>
<dbReference type="InterPro" id="IPR023828">
    <property type="entry name" value="Peptidase_S8_Ser-AS"/>
</dbReference>
<dbReference type="OrthoDB" id="206201at2759"/>
<gene>
    <name evidence="8" type="ORF">G7Y89_g12760</name>
</gene>
<sequence>MALTQELLLLLAAVVPEFLKLATFFTGDSEAAFLARQGLEKEAFYAKLHVEFKSLEETLLAWDPDIDIPEPIERTLVHALDVLESRFVKIQYQQHRSQRTKYQRLQDLRRRVEQDGDNVIHVEELRELINLADRRKKHRTHMVNRLTMCSADLGALFRKARIRRPKLPEHAIRAGSVFEPVQGELPTLPSSQIRDHATLLHEILAQNWKCNGHIPHTETKLRLATHRTNTNEARFELAFCCAANASLTWQESEVRLVPKTSHKAVAITSMQARSKEVTFSLPPKGSPRPAVKGEDRWPVEGICKLMTNVSTRTSCRLKLLVEEDELWYLNPASATEDIQRKQPVSLKDFLNLDSPIPFDRAKKRDRFILQVILANAFLHFYNGPWLLRSWNKTDICFYQAKAHGTPDITRPYLSTKCQPLEKLCDGEDRSLQVHPYPGILALGILLLEIELGRPIENERSSDNPNNADVFHIDADRPVAMEMLEECTDDSSIDFVNAVKACLDDQTFTDEFGRNASFDDLNFRQRIFELIVKPLEESLQKVFGQLVEKLDVLTPAASRLPEATISRERRIFQSHTKITPRAQSLLPMKKHFVKPAELTDPSIGMEGCLCDDLDRGGVIGDHWHVTTSNPVELLANIMCSSSRAEQWLMQLHERVHPLIEKTCDESHSSIHQIFPRPGRVRIAILDTGIDLPDHASWIHEDQIRDQKSWLSHGDEFDQNLARGDQDLDGHGTHGAALLAKVAPDAEIYVARVFKDRNESKVSIMAEVIHQRIADVNIPVLECWRASLNTLQAIKYAVEEWGVDIISMSFGFERSVDIIDKAIRFADDRKVIMLAAASNQGGNSTIAWPARLPQVICIHATDSFGNRCDFTPTESPGGDNFATLGQAVKSCWPPHLGQGDETRKSGTSTATPIAAGIAALVLQYVKIALPSLGHEHVNREVGTFSKLRSSAGMSTVFRRMANRKRGGYDYLVPWDFLNPKYQESTVCDIILDDLRDI</sequence>